<accession>A0A225MCV2</accession>
<dbReference type="SUPFAM" id="SSF69255">
    <property type="entry name" value="gp5 N-terminal domain-like"/>
    <property type="match status" value="1"/>
</dbReference>
<feature type="domain" description="Gp5/Type VI secretion system Vgr protein OB-fold" evidence="2">
    <location>
        <begin position="429"/>
        <end position="502"/>
    </location>
</feature>
<keyword evidence="4" id="KW-1185">Reference proteome</keyword>
<dbReference type="InterPro" id="IPR017847">
    <property type="entry name" value="T6SS_RhsGE_Vgr_subset"/>
</dbReference>
<dbReference type="Gene3D" id="2.30.110.50">
    <property type="match status" value="1"/>
</dbReference>
<evidence type="ECO:0000259" key="2">
    <source>
        <dbReference type="Pfam" id="PF04717"/>
    </source>
</evidence>
<dbReference type="Proteomes" id="UP000214603">
    <property type="component" value="Unassembled WGS sequence"/>
</dbReference>
<name>A0A225MCV2_9BURK</name>
<dbReference type="RefSeq" id="WP_088603828.1">
    <property type="nucleotide sequence ID" value="NZ_NJIH01000007.1"/>
</dbReference>
<sequence>MAEHNTRFDCDALQKLLTRKHTTTVTHWRGREAVSQPYRFEITLAVPHDELDPQHPELPIELLLDQAATLRTRKPDGQDMCWHGVITEAAQAGSGEVHDYYTFVLEPRLARLRYWQWSDVYVGKTLSEIIKQIINEAGLAKEYSPNNAYDYWIKAIVPPKTKKEFVCQFEESCLDFLMRLLEHYGVYFWFEQDQDQEAIVFADNVDQQPQNIIEAVYYPKGEIDPDAREIALVRMDRQIRAHPKSVTLHASPVYGNTTRKLVHTEDSPMPADAVGPWHSYEDHFEIVDATNAAPQDTVTAKKLATWRAQEQLCDSLHMNGEARTPGLAPGHFLASHLYRRGARASDYYVVQIEHEGYNPRRHASRSDEPPYRGRFVAVPRWQDPAEKKTPLQYRPPRVTPVPRIARMVNGFVDIGDEKKPMRYAQMDELGRYKVRFCFPRKLYTGTNNSAWLRMATPYAGGASSTDLKLKPAGQHFPLREGTEVLISFINGDPDRPVIVAALPNSEAPSVVTSKNASEHLLQTPSGNVLALRDNLLRPPAANPESKSTLPFNKDVPQLDASNPSIRLYSPTANSYLTLGATKKEENNGFELKTDGRGEIVAQGSMLVEVPGHLRLAAGGGSLLNNFLSSRVQGMPPGMSLATSGGMVMEHFLGAKFEFVEAIKFSHFFGAKVDLSEALSFTSNIAAGFKFEATKIKVLGNSKEVAYKDHTMLFGKATYEGTSWDLSCVNRSELLTTSKTKALGSISVDSDSKVSLQGGTSNMELTLGRATLSGDQTSVKATTDTKVTGNVSATLSSGRSKVEASAIDGVWIDSPVEIDITSRVDISIDAPQVYIKGKRVNIA</sequence>
<dbReference type="Pfam" id="PF04717">
    <property type="entry name" value="Phage_base_V"/>
    <property type="match status" value="1"/>
</dbReference>
<dbReference type="Gene3D" id="3.55.50.10">
    <property type="entry name" value="Baseplate protein-like domains"/>
    <property type="match status" value="1"/>
</dbReference>
<dbReference type="Pfam" id="PF05954">
    <property type="entry name" value="Phage_GPD"/>
    <property type="match status" value="1"/>
</dbReference>
<proteinExistence type="inferred from homology"/>
<evidence type="ECO:0000256" key="1">
    <source>
        <dbReference type="ARBA" id="ARBA00005558"/>
    </source>
</evidence>
<organism evidence="3 4">
    <name type="scientific">Candidimonas nitroreducens</name>
    <dbReference type="NCBI Taxonomy" id="683354"/>
    <lineage>
        <taxon>Bacteria</taxon>
        <taxon>Pseudomonadati</taxon>
        <taxon>Pseudomonadota</taxon>
        <taxon>Betaproteobacteria</taxon>
        <taxon>Burkholderiales</taxon>
        <taxon>Alcaligenaceae</taxon>
        <taxon>Candidimonas</taxon>
    </lineage>
</organism>
<protein>
    <recommendedName>
        <fullName evidence="2">Gp5/Type VI secretion system Vgr protein OB-fold domain-containing protein</fullName>
    </recommendedName>
</protein>
<dbReference type="AlphaFoldDB" id="A0A225MCV2"/>
<dbReference type="Gene3D" id="4.10.220.110">
    <property type="match status" value="1"/>
</dbReference>
<dbReference type="Gene3D" id="2.40.50.230">
    <property type="entry name" value="Gp5 N-terminal domain"/>
    <property type="match status" value="1"/>
</dbReference>
<dbReference type="NCBIfam" id="TIGR03361">
    <property type="entry name" value="VI_Rhs_Vgr"/>
    <property type="match status" value="1"/>
</dbReference>
<evidence type="ECO:0000313" key="3">
    <source>
        <dbReference type="EMBL" id="OWT59097.1"/>
    </source>
</evidence>
<dbReference type="SUPFAM" id="SSF69279">
    <property type="entry name" value="Phage tail proteins"/>
    <property type="match status" value="2"/>
</dbReference>
<comment type="caution">
    <text evidence="3">The sequence shown here is derived from an EMBL/GenBank/DDBJ whole genome shotgun (WGS) entry which is preliminary data.</text>
</comment>
<dbReference type="InterPro" id="IPR006533">
    <property type="entry name" value="T6SS_Vgr_RhsGE"/>
</dbReference>
<comment type="similarity">
    <text evidence="1">Belongs to the VgrG protein family.</text>
</comment>
<gene>
    <name evidence="3" type="ORF">CEY11_12985</name>
</gene>
<reference evidence="4" key="1">
    <citation type="submission" date="2017-06" db="EMBL/GenBank/DDBJ databases">
        <title>Herbaspirillum phytohormonus sp. nov., isolated from the root nodule of Robinia pseudoacacia in lead-zinc mine.</title>
        <authorList>
            <person name="Fan M."/>
            <person name="Lin Y."/>
        </authorList>
    </citation>
    <scope>NUCLEOTIDE SEQUENCE [LARGE SCALE GENOMIC DNA]</scope>
    <source>
        <strain evidence="4">SC-089</strain>
    </source>
</reference>
<evidence type="ECO:0000313" key="4">
    <source>
        <dbReference type="Proteomes" id="UP000214603"/>
    </source>
</evidence>
<dbReference type="EMBL" id="NJIH01000007">
    <property type="protein sequence ID" value="OWT59097.1"/>
    <property type="molecule type" value="Genomic_DNA"/>
</dbReference>
<dbReference type="OrthoDB" id="8590234at2"/>
<dbReference type="InterPro" id="IPR006531">
    <property type="entry name" value="Gp5/Vgr_OB"/>
</dbReference>
<dbReference type="InterPro" id="IPR037026">
    <property type="entry name" value="Vgr_OB-fold_dom_sf"/>
</dbReference>
<dbReference type="NCBIfam" id="TIGR01646">
    <property type="entry name" value="vgr_GE"/>
    <property type="match status" value="1"/>
</dbReference>